<dbReference type="NCBIfam" id="TIGR01209">
    <property type="entry name" value="RNA ligase"/>
    <property type="match status" value="1"/>
</dbReference>
<dbReference type="Pfam" id="PF09414">
    <property type="entry name" value="RNA_ligase"/>
    <property type="match status" value="1"/>
</dbReference>
<dbReference type="SUPFAM" id="SSF56091">
    <property type="entry name" value="DNA ligase/mRNA capping enzyme, catalytic domain"/>
    <property type="match status" value="1"/>
</dbReference>
<dbReference type="Gene3D" id="3.30.1490.70">
    <property type="match status" value="1"/>
</dbReference>
<dbReference type="InterPro" id="IPR021122">
    <property type="entry name" value="RNA_ligase_dom_REL/Rnl2"/>
</dbReference>
<organism evidence="3 4">
    <name type="scientific">Thermosulfurimonas marina</name>
    <dbReference type="NCBI Taxonomy" id="2047767"/>
    <lineage>
        <taxon>Bacteria</taxon>
        <taxon>Pseudomonadati</taxon>
        <taxon>Thermodesulfobacteriota</taxon>
        <taxon>Thermodesulfobacteria</taxon>
        <taxon>Thermodesulfobacteriales</taxon>
        <taxon>Thermodesulfobacteriaceae</taxon>
        <taxon>Thermosulfurimonas</taxon>
    </lineage>
</organism>
<feature type="domain" description="RNA ligase Pab1020 C-terminal" evidence="2">
    <location>
        <begin position="262"/>
        <end position="383"/>
    </location>
</feature>
<feature type="domain" description="RNA ligase" evidence="1">
    <location>
        <begin position="95"/>
        <end position="251"/>
    </location>
</feature>
<dbReference type="AlphaFoldDB" id="A0A6H1WTF9"/>
<dbReference type="InterPro" id="IPR041596">
    <property type="entry name" value="Lig_Pab1020_C"/>
</dbReference>
<evidence type="ECO:0000313" key="4">
    <source>
        <dbReference type="Proteomes" id="UP000501253"/>
    </source>
</evidence>
<keyword evidence="4" id="KW-1185">Reference proteome</keyword>
<gene>
    <name evidence="3" type="ORF">FVE67_06475</name>
</gene>
<sequence>MEAERFERIRERFSRIYERNPALKKLPLEVWETALADARLVPLAGVEENLFRLRRDFRGFPEGTVLGEEILVPGFPHIPRIFRLTSGVPRYFAGPFFAEEKIEGYNVRLFTVGGEILAVTRRGFVCPFATDRWPDFLPRLPEFFEEHPNLAVCCEVAGPGNPFVGEWPSYVKEDVRFFVFDLLRFPEGRFLPPEEKYALFEAYQFPAPEISGPFEPGDLSPLLELLRRYEAEGREGVVLKGASGSPYLKYVTPISNLEDLRVVFPYLGEVPPEYLTHRLVRYVLSRWELFGDFGPEEERALAGRVFRGLAEFLERISEGEPVSETFRVRFRTERAFRALLAHFRHAQVKVEVLSEERKRGYLEVTFRKIYPRATAFWRNKLEGFSVVD</sequence>
<dbReference type="InterPro" id="IPR001072">
    <property type="entry name" value="RNA_ligase_Pab1020"/>
</dbReference>
<dbReference type="PRINTS" id="PR01048">
    <property type="entry name" value="Y414FAMILY"/>
</dbReference>
<dbReference type="KEGG" id="tmai:FVE67_06475"/>
<evidence type="ECO:0000313" key="3">
    <source>
        <dbReference type="EMBL" id="QJA06468.1"/>
    </source>
</evidence>
<name>A0A6H1WTF9_9BACT</name>
<dbReference type="EMBL" id="CP042909">
    <property type="protein sequence ID" value="QJA06468.1"/>
    <property type="molecule type" value="Genomic_DNA"/>
</dbReference>
<dbReference type="Pfam" id="PF18330">
    <property type="entry name" value="Lig_C"/>
    <property type="match status" value="1"/>
</dbReference>
<dbReference type="RefSeq" id="WP_168719818.1">
    <property type="nucleotide sequence ID" value="NZ_CP042909.1"/>
</dbReference>
<dbReference type="Proteomes" id="UP000501253">
    <property type="component" value="Chromosome"/>
</dbReference>
<dbReference type="GO" id="GO:0016874">
    <property type="term" value="F:ligase activity"/>
    <property type="evidence" value="ECO:0007669"/>
    <property type="project" value="UniProtKB-KW"/>
</dbReference>
<evidence type="ECO:0000259" key="2">
    <source>
        <dbReference type="Pfam" id="PF18330"/>
    </source>
</evidence>
<accession>A0A6H1WTF9</accession>
<evidence type="ECO:0000259" key="1">
    <source>
        <dbReference type="Pfam" id="PF09414"/>
    </source>
</evidence>
<keyword evidence="3" id="KW-0436">Ligase</keyword>
<reference evidence="3 4" key="1">
    <citation type="submission" date="2019-08" db="EMBL/GenBank/DDBJ databases">
        <title>Complete genome sequence of Thermosulfurimonas marina SU872T, an anaerobic thermophilic chemolithoautotrophic bacterium isolated from a shallow marine hydrothermal vent.</title>
        <authorList>
            <person name="Allioux M."/>
            <person name="Jebbar M."/>
            <person name="Slobodkina G."/>
            <person name="Slobodkin A."/>
            <person name="Moalic Y."/>
            <person name="Frolova A."/>
            <person name="Shao Z."/>
            <person name="Alain K."/>
        </authorList>
    </citation>
    <scope>NUCLEOTIDE SEQUENCE [LARGE SCALE GENOMIC DNA]</scope>
    <source>
        <strain evidence="3 4">SU872</strain>
    </source>
</reference>
<proteinExistence type="predicted"/>
<protein>
    <submittedName>
        <fullName evidence="3">RNA ligase</fullName>
    </submittedName>
</protein>
<dbReference type="Gene3D" id="3.30.70.2160">
    <property type="match status" value="1"/>
</dbReference>
<dbReference type="Gene3D" id="3.30.470.30">
    <property type="entry name" value="DNA ligase/mRNA capping enzyme"/>
    <property type="match status" value="1"/>
</dbReference>